<organism evidence="2 3">
    <name type="scientific">Ideonella lacteola</name>
    <dbReference type="NCBI Taxonomy" id="2984193"/>
    <lineage>
        <taxon>Bacteria</taxon>
        <taxon>Pseudomonadati</taxon>
        <taxon>Pseudomonadota</taxon>
        <taxon>Betaproteobacteria</taxon>
        <taxon>Burkholderiales</taxon>
        <taxon>Sphaerotilaceae</taxon>
        <taxon>Ideonella</taxon>
    </lineage>
</organism>
<reference evidence="2 3" key="1">
    <citation type="submission" date="2024-04" db="EMBL/GenBank/DDBJ databases">
        <title>Novel species of the genus Ideonella isolated from streams.</title>
        <authorList>
            <person name="Lu H."/>
        </authorList>
    </citation>
    <scope>NUCLEOTIDE SEQUENCE [LARGE SCALE GENOMIC DNA]</scope>
    <source>
        <strain evidence="2 3">DXS29W</strain>
    </source>
</reference>
<keyword evidence="1" id="KW-0732">Signal</keyword>
<sequence>MNSSIFRRPKLRAVALAVVPGLLAMGPAWAGEIGPLQTQKCNDPPPALASVNEFDPLADGQVTGLWLKPGTTRTTAGTNSRESPELAGTKLYSSSQMFEFKDPKGQLISGKYSEMIVAGTDKKCKCHLRIQVREGCVTKVVINKYLHPLKLVADYRDDLSGKIPSRSASRSKDGTTVTFDLTSPVCAGQDTRWLLLNTSIEEVAPLDVLQFVTPEGQFSPPLPVHVPLIQ</sequence>
<evidence type="ECO:0000313" key="3">
    <source>
        <dbReference type="Proteomes" id="UP001371218"/>
    </source>
</evidence>
<comment type="caution">
    <text evidence="2">The sequence shown here is derived from an EMBL/GenBank/DDBJ whole genome shotgun (WGS) entry which is preliminary data.</text>
</comment>
<keyword evidence="3" id="KW-1185">Reference proteome</keyword>
<dbReference type="RefSeq" id="WP_341424967.1">
    <property type="nucleotide sequence ID" value="NZ_JBBUTG010000003.1"/>
</dbReference>
<protein>
    <submittedName>
        <fullName evidence="2">Uncharacterized protein</fullName>
    </submittedName>
</protein>
<proteinExistence type="predicted"/>
<feature type="chain" id="PRO_5045294384" evidence="1">
    <location>
        <begin position="31"/>
        <end position="230"/>
    </location>
</feature>
<dbReference type="Proteomes" id="UP001371218">
    <property type="component" value="Unassembled WGS sequence"/>
</dbReference>
<accession>A0ABU9BKX3</accession>
<dbReference type="EMBL" id="JBBUTG010000003">
    <property type="protein sequence ID" value="MEK8030607.1"/>
    <property type="molecule type" value="Genomic_DNA"/>
</dbReference>
<evidence type="ECO:0000313" key="2">
    <source>
        <dbReference type="EMBL" id="MEK8030607.1"/>
    </source>
</evidence>
<feature type="signal peptide" evidence="1">
    <location>
        <begin position="1"/>
        <end position="30"/>
    </location>
</feature>
<gene>
    <name evidence="2" type="ORF">AACH06_07190</name>
</gene>
<evidence type="ECO:0000256" key="1">
    <source>
        <dbReference type="SAM" id="SignalP"/>
    </source>
</evidence>
<name>A0ABU9BKX3_9BURK</name>